<sequence length="126" mass="13224">MKLIYLIVIAGLMLAAKAGAQDRKIPEVLAFSRDTASVNLGRRDSRLESNQGPLIQKVRSPGFIIGGLMLIGVGAALMVNAFEPELTPLECALAACTDAGRKSDKLQSWTGIGLGIAGVSLLINGF</sequence>
<keyword evidence="1" id="KW-1133">Transmembrane helix</keyword>
<name>A0A0F9RLN4_9ZZZZ</name>
<protein>
    <submittedName>
        <fullName evidence="2">Uncharacterized protein</fullName>
    </submittedName>
</protein>
<organism evidence="2">
    <name type="scientific">marine sediment metagenome</name>
    <dbReference type="NCBI Taxonomy" id="412755"/>
    <lineage>
        <taxon>unclassified sequences</taxon>
        <taxon>metagenomes</taxon>
        <taxon>ecological metagenomes</taxon>
    </lineage>
</organism>
<dbReference type="EMBL" id="LAZR01001100">
    <property type="protein sequence ID" value="KKN50692.1"/>
    <property type="molecule type" value="Genomic_DNA"/>
</dbReference>
<evidence type="ECO:0000256" key="1">
    <source>
        <dbReference type="SAM" id="Phobius"/>
    </source>
</evidence>
<keyword evidence="1" id="KW-0812">Transmembrane</keyword>
<dbReference type="AlphaFoldDB" id="A0A0F9RLN4"/>
<keyword evidence="1" id="KW-0472">Membrane</keyword>
<proteinExistence type="predicted"/>
<gene>
    <name evidence="2" type="ORF">LCGC14_0630410</name>
</gene>
<feature type="transmembrane region" description="Helical" evidence="1">
    <location>
        <begin position="63"/>
        <end position="82"/>
    </location>
</feature>
<accession>A0A0F9RLN4</accession>
<reference evidence="2" key="1">
    <citation type="journal article" date="2015" name="Nature">
        <title>Complex archaea that bridge the gap between prokaryotes and eukaryotes.</title>
        <authorList>
            <person name="Spang A."/>
            <person name="Saw J.H."/>
            <person name="Jorgensen S.L."/>
            <person name="Zaremba-Niedzwiedzka K."/>
            <person name="Martijn J."/>
            <person name="Lind A.E."/>
            <person name="van Eijk R."/>
            <person name="Schleper C."/>
            <person name="Guy L."/>
            <person name="Ettema T.J."/>
        </authorList>
    </citation>
    <scope>NUCLEOTIDE SEQUENCE</scope>
</reference>
<evidence type="ECO:0000313" key="2">
    <source>
        <dbReference type="EMBL" id="KKN50692.1"/>
    </source>
</evidence>
<comment type="caution">
    <text evidence="2">The sequence shown here is derived from an EMBL/GenBank/DDBJ whole genome shotgun (WGS) entry which is preliminary data.</text>
</comment>